<proteinExistence type="predicted"/>
<dbReference type="EnsemblMetazoa" id="GAUT024056-RA">
    <property type="protein sequence ID" value="GAUT024056-PA"/>
    <property type="gene ID" value="GAUT024056"/>
</dbReference>
<organism evidence="2 3">
    <name type="scientific">Glossina austeni</name>
    <name type="common">Savannah tsetse fly</name>
    <dbReference type="NCBI Taxonomy" id="7395"/>
    <lineage>
        <taxon>Eukaryota</taxon>
        <taxon>Metazoa</taxon>
        <taxon>Ecdysozoa</taxon>
        <taxon>Arthropoda</taxon>
        <taxon>Hexapoda</taxon>
        <taxon>Insecta</taxon>
        <taxon>Pterygota</taxon>
        <taxon>Neoptera</taxon>
        <taxon>Endopterygota</taxon>
        <taxon>Diptera</taxon>
        <taxon>Brachycera</taxon>
        <taxon>Muscomorpha</taxon>
        <taxon>Hippoboscoidea</taxon>
        <taxon>Glossinidae</taxon>
        <taxon>Glossina</taxon>
    </lineage>
</organism>
<feature type="chain" id="PRO_5008398990" evidence="1">
    <location>
        <begin position="27"/>
        <end position="191"/>
    </location>
</feature>
<keyword evidence="1" id="KW-0732">Signal</keyword>
<dbReference type="Proteomes" id="UP000078200">
    <property type="component" value="Unassembled WGS sequence"/>
</dbReference>
<evidence type="ECO:0000313" key="3">
    <source>
        <dbReference type="Proteomes" id="UP000078200"/>
    </source>
</evidence>
<dbReference type="AlphaFoldDB" id="A0A1A9V308"/>
<evidence type="ECO:0000313" key="2">
    <source>
        <dbReference type="EnsemblMetazoa" id="GAUT024056-PA"/>
    </source>
</evidence>
<evidence type="ECO:0000256" key="1">
    <source>
        <dbReference type="SAM" id="SignalP"/>
    </source>
</evidence>
<dbReference type="VEuPathDB" id="VectorBase:GAUT024056"/>
<protein>
    <submittedName>
        <fullName evidence="2">Uncharacterized protein</fullName>
    </submittedName>
</protein>
<name>A0A1A9V308_GLOAU</name>
<feature type="signal peptide" evidence="1">
    <location>
        <begin position="1"/>
        <end position="26"/>
    </location>
</feature>
<accession>A0A1A9V308</accession>
<reference evidence="2" key="1">
    <citation type="submission" date="2020-05" db="UniProtKB">
        <authorList>
            <consortium name="EnsemblMetazoa"/>
        </authorList>
    </citation>
    <scope>IDENTIFICATION</scope>
    <source>
        <strain evidence="2">TTRI</strain>
    </source>
</reference>
<keyword evidence="3" id="KW-1185">Reference proteome</keyword>
<sequence>MPIRDMCARVCMPRCAWISIVITTASISIVVVDDDDDNVIADPASQPASHLSSSSLSVIFVGDKTEELFMDSIQDIIHSPDYTEHIDLSFCHTCICFQHHKRTSAWVQFEAISIEKSCWHTVFLTLESMIRLKAIGDTTKRDVYNATKSMLGYTTELTTCNNFLFEVFQLTMRKPFREPENVLLQACLLDS</sequence>